<evidence type="ECO:0000256" key="2">
    <source>
        <dbReference type="SAM" id="MobiDB-lite"/>
    </source>
</evidence>
<dbReference type="AlphaFoldDB" id="A0AAD1XUG6"/>
<feature type="coiled-coil region" evidence="1">
    <location>
        <begin position="424"/>
        <end position="479"/>
    </location>
</feature>
<protein>
    <submittedName>
        <fullName evidence="3">Uncharacterized protein</fullName>
    </submittedName>
</protein>
<sequence>MKSKSPTCSLLQHAYCGLPLSLGRRSISKVEKIDSEIKENNSVFKEMINTIQDLTNSEHKKEKKETNFFSVNMEEFIQKEKIKIKKRRSGERTRNKTVFSFKSSNNVITKITGKNIITKKGLFYKKDTNLLKSKIIIDVPSRTCRRNKRPIMAGRSFSQFCDSIAAKPKSNKSLRKASILINNFDKAPQIEEEKVEDNSSKRAFITENDISFSQPESVGPLLGIPQQENQISNYFLPRSRSGNLGHLNKLSIEPDQERSVREYEKELETKIKEGSTTYSASFISGSRKKAQDLLTWLDKKLKVCEPKMIGHKRFRNSSMIKDSMVSVNSVDLTAKEFKERDANTDEILSIYEAGSKELVKQVSKTCSERGKVIEKIFAGMKNLYQKFKIDYKTKAREYKKNYESKLHQLVFQHRSLVEYKESIHESLQNEFNNKQEELKEMTDRLSDLQSRFDQLEQDKDSCQQTMEFLKQERDQFKDDSNYYKFRVYELKEKYEEEQSEDLISSDNVYSQIKDKTEIPEEITLPQKYVSHITRLHEQLFDKILRKITMNPYNSFNMNTSKSIMEKMEEIKEIAISNLNIYSLMAPYINRNKTVQTDETPTTTVGTQLRAFNSPRHVKGFSVDEFSDNSSEKSIFNSQRRHAKSEMTKIHESGIKVKSQGLRDKVVHNTKLSAKLKIIKKRNDKLQKENEQMKTQFNTKKAQKSK</sequence>
<accession>A0AAD1XUG6</accession>
<reference evidence="3" key="1">
    <citation type="submission" date="2023-07" db="EMBL/GenBank/DDBJ databases">
        <authorList>
            <consortium name="AG Swart"/>
            <person name="Singh M."/>
            <person name="Singh A."/>
            <person name="Seah K."/>
            <person name="Emmerich C."/>
        </authorList>
    </citation>
    <scope>NUCLEOTIDE SEQUENCE</scope>
    <source>
        <strain evidence="3">DP1</strain>
    </source>
</reference>
<proteinExistence type="predicted"/>
<dbReference type="PANTHER" id="PTHR34894">
    <property type="entry name" value="SAM-DEPENDENT METHYLTRANSFERASE RSMI, CONSERVED SITE"/>
    <property type="match status" value="1"/>
</dbReference>
<evidence type="ECO:0000313" key="3">
    <source>
        <dbReference type="EMBL" id="CAI2379158.1"/>
    </source>
</evidence>
<evidence type="ECO:0000313" key="4">
    <source>
        <dbReference type="Proteomes" id="UP001295684"/>
    </source>
</evidence>
<feature type="region of interest" description="Disordered" evidence="2">
    <location>
        <begin position="683"/>
        <end position="705"/>
    </location>
</feature>
<gene>
    <name evidence="3" type="ORF">ECRASSUSDP1_LOCUS20567</name>
</gene>
<organism evidence="3 4">
    <name type="scientific">Euplotes crassus</name>
    <dbReference type="NCBI Taxonomy" id="5936"/>
    <lineage>
        <taxon>Eukaryota</taxon>
        <taxon>Sar</taxon>
        <taxon>Alveolata</taxon>
        <taxon>Ciliophora</taxon>
        <taxon>Intramacronucleata</taxon>
        <taxon>Spirotrichea</taxon>
        <taxon>Hypotrichia</taxon>
        <taxon>Euplotida</taxon>
        <taxon>Euplotidae</taxon>
        <taxon>Moneuplotes</taxon>
    </lineage>
</organism>
<dbReference type="PANTHER" id="PTHR34894:SF5">
    <property type="entry name" value="EF-HAND DOMAIN-CONTAINING PROTEIN"/>
    <property type="match status" value="1"/>
</dbReference>
<comment type="caution">
    <text evidence="3">The sequence shown here is derived from an EMBL/GenBank/DDBJ whole genome shotgun (WGS) entry which is preliminary data.</text>
</comment>
<name>A0AAD1XUG6_EUPCR</name>
<keyword evidence="4" id="KW-1185">Reference proteome</keyword>
<dbReference type="Proteomes" id="UP001295684">
    <property type="component" value="Unassembled WGS sequence"/>
</dbReference>
<keyword evidence="1" id="KW-0175">Coiled coil</keyword>
<evidence type="ECO:0000256" key="1">
    <source>
        <dbReference type="SAM" id="Coils"/>
    </source>
</evidence>
<dbReference type="EMBL" id="CAMPGE010020981">
    <property type="protein sequence ID" value="CAI2379158.1"/>
    <property type="molecule type" value="Genomic_DNA"/>
</dbReference>